<gene>
    <name evidence="2" type="ORF">Lh8105_07580</name>
</gene>
<keyword evidence="1" id="KW-0175">Coiled coil</keyword>
<evidence type="ECO:0000313" key="3">
    <source>
        <dbReference type="Proteomes" id="UP000234562"/>
    </source>
</evidence>
<accession>A0AAU8XV90</accession>
<feature type="coiled-coil region" evidence="1">
    <location>
        <begin position="27"/>
        <end position="61"/>
    </location>
</feature>
<sequence length="72" mass="8566">MKWKIPKHSDLIMTDPGKLGKTMPAEAHIARERIKWLEAENKRLEQTNDRLVERNHDLTRTLKIMMEIKSDK</sequence>
<organism evidence="2 3">
    <name type="scientific">Lactobacillus helveticus</name>
    <name type="common">Lactobacillus suntoryeus</name>
    <dbReference type="NCBI Taxonomy" id="1587"/>
    <lineage>
        <taxon>Bacteria</taxon>
        <taxon>Bacillati</taxon>
        <taxon>Bacillota</taxon>
        <taxon>Bacilli</taxon>
        <taxon>Lactobacillales</taxon>
        <taxon>Lactobacillaceae</taxon>
        <taxon>Lactobacillus</taxon>
    </lineage>
</organism>
<evidence type="ECO:0000256" key="1">
    <source>
        <dbReference type="SAM" id="Coils"/>
    </source>
</evidence>
<evidence type="ECO:0000313" key="2">
    <source>
        <dbReference type="EMBL" id="AUI74637.1"/>
    </source>
</evidence>
<dbReference type="AlphaFoldDB" id="A0AAU8XV90"/>
<protein>
    <recommendedName>
        <fullName evidence="4">Transposase</fullName>
    </recommendedName>
</protein>
<proteinExistence type="predicted"/>
<dbReference type="RefSeq" id="WP_101853934.1">
    <property type="nucleotide sequence ID" value="NZ_QJOM01000006.1"/>
</dbReference>
<dbReference type="Proteomes" id="UP000234562">
    <property type="component" value="Chromosome"/>
</dbReference>
<name>A0AAU8XV90_LACHE</name>
<reference evidence="3" key="1">
    <citation type="submission" date="2016-05" db="EMBL/GenBank/DDBJ databases">
        <title>Genome sequence of Lactobacillus helveticus FAM8105.</title>
        <authorList>
            <person name="Ahrens C."/>
            <person name="Schmid M."/>
        </authorList>
    </citation>
    <scope>NUCLEOTIDE SEQUENCE [LARGE SCALE GENOMIC DNA]</scope>
    <source>
        <strain evidence="3">FAM8105</strain>
    </source>
</reference>
<evidence type="ECO:0008006" key="4">
    <source>
        <dbReference type="Google" id="ProtNLM"/>
    </source>
</evidence>
<dbReference type="EMBL" id="CP015496">
    <property type="protein sequence ID" value="AUI74637.1"/>
    <property type="molecule type" value="Genomic_DNA"/>
</dbReference>